<keyword evidence="2" id="KW-1185">Reference proteome</keyword>
<name>A0ABV1VUY5_9ACTN</name>
<dbReference type="EMBL" id="JBEPCU010000008">
    <property type="protein sequence ID" value="MER6975750.1"/>
    <property type="molecule type" value="Genomic_DNA"/>
</dbReference>
<comment type="caution">
    <text evidence="1">The sequence shown here is derived from an EMBL/GenBank/DDBJ whole genome shotgun (WGS) entry which is preliminary data.</text>
</comment>
<reference evidence="1 2" key="1">
    <citation type="submission" date="2024-06" db="EMBL/GenBank/DDBJ databases">
        <title>The Natural Products Discovery Center: Release of the First 8490 Sequenced Strains for Exploring Actinobacteria Biosynthetic Diversity.</title>
        <authorList>
            <person name="Kalkreuter E."/>
            <person name="Kautsar S.A."/>
            <person name="Yang D."/>
            <person name="Bader C.D."/>
            <person name="Teijaro C.N."/>
            <person name="Fluegel L."/>
            <person name="Davis C.M."/>
            <person name="Simpson J.R."/>
            <person name="Lauterbach L."/>
            <person name="Steele A.D."/>
            <person name="Gui C."/>
            <person name="Meng S."/>
            <person name="Li G."/>
            <person name="Viehrig K."/>
            <person name="Ye F."/>
            <person name="Su P."/>
            <person name="Kiefer A.F."/>
            <person name="Nichols A."/>
            <person name="Cepeda A.J."/>
            <person name="Yan W."/>
            <person name="Fan B."/>
            <person name="Jiang Y."/>
            <person name="Adhikari A."/>
            <person name="Zheng C.-J."/>
            <person name="Schuster L."/>
            <person name="Cowan T.M."/>
            <person name="Smanski M.J."/>
            <person name="Chevrette M.G."/>
            <person name="De Carvalho L.P.S."/>
            <person name="Shen B."/>
        </authorList>
    </citation>
    <scope>NUCLEOTIDE SEQUENCE [LARGE SCALE GENOMIC DNA]</scope>
    <source>
        <strain evidence="1 2">NPDC000634</strain>
    </source>
</reference>
<protein>
    <submittedName>
        <fullName evidence="1">Uncharacterized protein</fullName>
    </submittedName>
</protein>
<accession>A0ABV1VUY5</accession>
<dbReference type="RefSeq" id="WP_086725806.1">
    <property type="nucleotide sequence ID" value="NZ_MUBM01000103.1"/>
</dbReference>
<sequence length="227" mass="25811">MEEAAAGPARSRGRQRFEAVHKWSATAAAVVALAISLYNFAELQRQPNVDMALPHLFRLEKLGNDVRFYVQPTVSTRFKSENVEVIRDAHLELTPSDSISHSKRPVFYWKESDTWYYDPTTDTVNNHWSGDPAPFVVSQDKPQQPSFQFRADNWMYQAGRYEGSLELLRSGDRTPLTKSFCLIISAAAVNELQNPQPPDQTIRFFRNDLPKFASSGSSSGCYRRDTD</sequence>
<proteinExistence type="predicted"/>
<evidence type="ECO:0000313" key="1">
    <source>
        <dbReference type="EMBL" id="MER6975750.1"/>
    </source>
</evidence>
<gene>
    <name evidence="1" type="ORF">ABT317_01415</name>
</gene>
<organism evidence="1 2">
    <name type="scientific">Streptomyces carpinensis</name>
    <dbReference type="NCBI Taxonomy" id="66369"/>
    <lineage>
        <taxon>Bacteria</taxon>
        <taxon>Bacillati</taxon>
        <taxon>Actinomycetota</taxon>
        <taxon>Actinomycetes</taxon>
        <taxon>Kitasatosporales</taxon>
        <taxon>Streptomycetaceae</taxon>
        <taxon>Streptomyces</taxon>
    </lineage>
</organism>
<evidence type="ECO:0000313" key="2">
    <source>
        <dbReference type="Proteomes" id="UP001458415"/>
    </source>
</evidence>
<dbReference type="Proteomes" id="UP001458415">
    <property type="component" value="Unassembled WGS sequence"/>
</dbReference>